<dbReference type="RefSeq" id="XP_025526736.1">
    <property type="nucleotide sequence ID" value="XM_025677189.1"/>
</dbReference>
<evidence type="ECO:0000313" key="1">
    <source>
        <dbReference type="EMBL" id="RAH80842.1"/>
    </source>
</evidence>
<name>A0A8T8WZM2_ASPJA</name>
<dbReference type="Proteomes" id="UP000249497">
    <property type="component" value="Unassembled WGS sequence"/>
</dbReference>
<dbReference type="EMBL" id="KZ824800">
    <property type="protein sequence ID" value="RAH80842.1"/>
    <property type="molecule type" value="Genomic_DNA"/>
</dbReference>
<dbReference type="GeneID" id="37180882"/>
<gene>
    <name evidence="1" type="ORF">BO86DRAFT_456925</name>
</gene>
<dbReference type="AlphaFoldDB" id="A0A8T8WZM2"/>
<sequence>MEWEETGMHLSPGSMRDHRVFRHLALTPLHITDKTILTSLMLVSGISLFSINNLTLAMLDPPAVDLQQARLAITIVFYW</sequence>
<organism evidence="1 2">
    <name type="scientific">Aspergillus japonicus CBS 114.51</name>
    <dbReference type="NCBI Taxonomy" id="1448312"/>
    <lineage>
        <taxon>Eukaryota</taxon>
        <taxon>Fungi</taxon>
        <taxon>Dikarya</taxon>
        <taxon>Ascomycota</taxon>
        <taxon>Pezizomycotina</taxon>
        <taxon>Eurotiomycetes</taxon>
        <taxon>Eurotiomycetidae</taxon>
        <taxon>Eurotiales</taxon>
        <taxon>Aspergillaceae</taxon>
        <taxon>Aspergillus</taxon>
        <taxon>Aspergillus subgen. Circumdati</taxon>
    </lineage>
</organism>
<reference evidence="1 2" key="1">
    <citation type="submission" date="2018-02" db="EMBL/GenBank/DDBJ databases">
        <title>The genomes of Aspergillus section Nigri reveals drivers in fungal speciation.</title>
        <authorList>
            <consortium name="DOE Joint Genome Institute"/>
            <person name="Vesth T.C."/>
            <person name="Nybo J."/>
            <person name="Theobald S."/>
            <person name="Brandl J."/>
            <person name="Frisvad J.C."/>
            <person name="Nielsen K.F."/>
            <person name="Lyhne E.K."/>
            <person name="Kogle M.E."/>
            <person name="Kuo A."/>
            <person name="Riley R."/>
            <person name="Clum A."/>
            <person name="Nolan M."/>
            <person name="Lipzen A."/>
            <person name="Salamov A."/>
            <person name="Henrissat B."/>
            <person name="Wiebenga A."/>
            <person name="De vries R.P."/>
            <person name="Grigoriev I.V."/>
            <person name="Mortensen U.H."/>
            <person name="Andersen M.R."/>
            <person name="Baker S.E."/>
        </authorList>
    </citation>
    <scope>NUCLEOTIDE SEQUENCE [LARGE SCALE GENOMIC DNA]</scope>
    <source>
        <strain evidence="1 2">CBS 114.51</strain>
    </source>
</reference>
<accession>A0A8T8WZM2</accession>
<evidence type="ECO:0000313" key="2">
    <source>
        <dbReference type="Proteomes" id="UP000249497"/>
    </source>
</evidence>
<proteinExistence type="predicted"/>
<keyword evidence="2" id="KW-1185">Reference proteome</keyword>
<protein>
    <submittedName>
        <fullName evidence="1">Uncharacterized protein</fullName>
    </submittedName>
</protein>